<dbReference type="EMBL" id="HBUE01011870">
    <property type="protein sequence ID" value="CAG6448841.1"/>
    <property type="molecule type" value="Transcribed_RNA"/>
</dbReference>
<reference evidence="1" key="1">
    <citation type="submission" date="2021-05" db="EMBL/GenBank/DDBJ databases">
        <authorList>
            <person name="Alioto T."/>
            <person name="Alioto T."/>
            <person name="Gomez Garrido J."/>
        </authorList>
    </citation>
    <scope>NUCLEOTIDE SEQUENCE</scope>
</reference>
<evidence type="ECO:0000313" key="1">
    <source>
        <dbReference type="EMBL" id="CAG6448841.1"/>
    </source>
</evidence>
<protein>
    <submittedName>
        <fullName evidence="1">(northern house mosquito) hypothetical protein</fullName>
    </submittedName>
</protein>
<sequence>MVDFPAGVVRWTGMMIFLGATTVLARGLIGLEAWSLVVVSLPVERANRAPEQAAESSSSRWVRLSDLLLVVLELRLLATDDRLVVRRVPPNMEAGLPPPRILRGAEECPLPLLVVLQPDSLSTPSSSGLLECWIGRLVEVWCGLVPFWNWAAPRAAALSRLRSKPRPESLELSQLLTLADDDEDEDVDDPTSRCCCCCCCCKLNC</sequence>
<organism evidence="1">
    <name type="scientific">Culex pipiens</name>
    <name type="common">House mosquito</name>
    <dbReference type="NCBI Taxonomy" id="7175"/>
    <lineage>
        <taxon>Eukaryota</taxon>
        <taxon>Metazoa</taxon>
        <taxon>Ecdysozoa</taxon>
        <taxon>Arthropoda</taxon>
        <taxon>Hexapoda</taxon>
        <taxon>Insecta</taxon>
        <taxon>Pterygota</taxon>
        <taxon>Neoptera</taxon>
        <taxon>Endopterygota</taxon>
        <taxon>Diptera</taxon>
        <taxon>Nematocera</taxon>
        <taxon>Culicoidea</taxon>
        <taxon>Culicidae</taxon>
        <taxon>Culicinae</taxon>
        <taxon>Culicini</taxon>
        <taxon>Culex</taxon>
        <taxon>Culex</taxon>
    </lineage>
</organism>
<name>A0A8D8EVK0_CULPI</name>
<accession>A0A8D8EVK0</accession>
<dbReference type="AlphaFoldDB" id="A0A8D8EVK0"/>
<proteinExistence type="predicted"/>